<dbReference type="AlphaFoldDB" id="A0AAV4PXD7"/>
<evidence type="ECO:0000313" key="1">
    <source>
        <dbReference type="EMBL" id="GIY00849.1"/>
    </source>
</evidence>
<reference evidence="1 2" key="1">
    <citation type="submission" date="2021-06" db="EMBL/GenBank/DDBJ databases">
        <title>Caerostris darwini draft genome.</title>
        <authorList>
            <person name="Kono N."/>
            <person name="Arakawa K."/>
        </authorList>
    </citation>
    <scope>NUCLEOTIDE SEQUENCE [LARGE SCALE GENOMIC DNA]</scope>
</reference>
<protein>
    <submittedName>
        <fullName evidence="1">Uncharacterized protein</fullName>
    </submittedName>
</protein>
<dbReference type="EMBL" id="BPLQ01003486">
    <property type="protein sequence ID" value="GIY00849.1"/>
    <property type="molecule type" value="Genomic_DNA"/>
</dbReference>
<keyword evidence="2" id="KW-1185">Reference proteome</keyword>
<comment type="caution">
    <text evidence="1">The sequence shown here is derived from an EMBL/GenBank/DDBJ whole genome shotgun (WGS) entry which is preliminary data.</text>
</comment>
<accession>A0AAV4PXD7</accession>
<gene>
    <name evidence="1" type="ORF">CDAR_212711</name>
</gene>
<sequence length="97" mass="10571">MTCSSNFLVSNEIQSLTPDNTRSEIKSRAKKTAITIHARGGAFLTATCRPLVCYTFAYSSTHSFILPRDEPISHAISRICSHLPQSNLWVVSAGAST</sequence>
<name>A0AAV4PXD7_9ARAC</name>
<dbReference type="Proteomes" id="UP001054837">
    <property type="component" value="Unassembled WGS sequence"/>
</dbReference>
<organism evidence="1 2">
    <name type="scientific">Caerostris darwini</name>
    <dbReference type="NCBI Taxonomy" id="1538125"/>
    <lineage>
        <taxon>Eukaryota</taxon>
        <taxon>Metazoa</taxon>
        <taxon>Ecdysozoa</taxon>
        <taxon>Arthropoda</taxon>
        <taxon>Chelicerata</taxon>
        <taxon>Arachnida</taxon>
        <taxon>Araneae</taxon>
        <taxon>Araneomorphae</taxon>
        <taxon>Entelegynae</taxon>
        <taxon>Araneoidea</taxon>
        <taxon>Araneidae</taxon>
        <taxon>Caerostris</taxon>
    </lineage>
</organism>
<proteinExistence type="predicted"/>
<evidence type="ECO:0000313" key="2">
    <source>
        <dbReference type="Proteomes" id="UP001054837"/>
    </source>
</evidence>